<keyword evidence="7" id="KW-0472">Membrane</keyword>
<dbReference type="GO" id="GO:0051539">
    <property type="term" value="F:4 iron, 4 sulfur cluster binding"/>
    <property type="evidence" value="ECO:0007669"/>
    <property type="project" value="UniProtKB-KW"/>
</dbReference>
<dbReference type="Gene3D" id="3.30.70.20">
    <property type="match status" value="2"/>
</dbReference>
<evidence type="ECO:0000256" key="5">
    <source>
        <dbReference type="ARBA" id="ARBA00023004"/>
    </source>
</evidence>
<keyword evidence="5" id="KW-0408">Iron</keyword>
<keyword evidence="4" id="KW-0249">Electron transport</keyword>
<feature type="transmembrane region" description="Helical" evidence="7">
    <location>
        <begin position="70"/>
        <end position="97"/>
    </location>
</feature>
<dbReference type="Pfam" id="PF12801">
    <property type="entry name" value="Fer4_5"/>
    <property type="match status" value="3"/>
</dbReference>
<evidence type="ECO:0000256" key="3">
    <source>
        <dbReference type="ARBA" id="ARBA00022723"/>
    </source>
</evidence>
<evidence type="ECO:0000256" key="1">
    <source>
        <dbReference type="ARBA" id="ARBA00022448"/>
    </source>
</evidence>
<keyword evidence="3" id="KW-0479">Metal-binding</keyword>
<accession>A0A644W0S5</accession>
<dbReference type="InterPro" id="IPR017896">
    <property type="entry name" value="4Fe4S_Fe-S-bd"/>
</dbReference>
<dbReference type="SUPFAM" id="SSF54862">
    <property type="entry name" value="4Fe-4S ferredoxins"/>
    <property type="match status" value="1"/>
</dbReference>
<evidence type="ECO:0000256" key="7">
    <source>
        <dbReference type="SAM" id="Phobius"/>
    </source>
</evidence>
<keyword evidence="7" id="KW-0812">Transmembrane</keyword>
<evidence type="ECO:0000256" key="2">
    <source>
        <dbReference type="ARBA" id="ARBA00022485"/>
    </source>
</evidence>
<keyword evidence="2" id="KW-0004">4Fe-4S</keyword>
<comment type="caution">
    <text evidence="9">The sequence shown here is derived from an EMBL/GenBank/DDBJ whole genome shotgun (WGS) entry which is preliminary data.</text>
</comment>
<gene>
    <name evidence="9" type="ORF">SDC9_43375</name>
</gene>
<dbReference type="PANTHER" id="PTHR30176:SF3">
    <property type="entry name" value="FERREDOXIN-TYPE PROTEIN NAPH"/>
    <property type="match status" value="1"/>
</dbReference>
<name>A0A644W0S5_9ZZZZ</name>
<keyword evidence="1" id="KW-0813">Transport</keyword>
<dbReference type="InterPro" id="IPR051684">
    <property type="entry name" value="Electron_Trans/Redox"/>
</dbReference>
<keyword evidence="7" id="KW-1133">Transmembrane helix</keyword>
<feature type="transmembrane region" description="Helical" evidence="7">
    <location>
        <begin position="179"/>
        <end position="197"/>
    </location>
</feature>
<dbReference type="AlphaFoldDB" id="A0A644W0S5"/>
<dbReference type="Pfam" id="PF00037">
    <property type="entry name" value="Fer4"/>
    <property type="match status" value="1"/>
</dbReference>
<proteinExistence type="predicted"/>
<feature type="transmembrane region" description="Helical" evidence="7">
    <location>
        <begin position="118"/>
        <end position="139"/>
    </location>
</feature>
<keyword evidence="6" id="KW-0411">Iron-sulfur</keyword>
<evidence type="ECO:0000313" key="9">
    <source>
        <dbReference type="EMBL" id="MPL97187.1"/>
    </source>
</evidence>
<dbReference type="GO" id="GO:0005886">
    <property type="term" value="C:plasma membrane"/>
    <property type="evidence" value="ECO:0007669"/>
    <property type="project" value="TreeGrafter"/>
</dbReference>
<evidence type="ECO:0000256" key="6">
    <source>
        <dbReference type="ARBA" id="ARBA00023014"/>
    </source>
</evidence>
<feature type="domain" description="4Fe-4S ferredoxin-type" evidence="8">
    <location>
        <begin position="220"/>
        <end position="239"/>
    </location>
</feature>
<organism evidence="9">
    <name type="scientific">bioreactor metagenome</name>
    <dbReference type="NCBI Taxonomy" id="1076179"/>
    <lineage>
        <taxon>unclassified sequences</taxon>
        <taxon>metagenomes</taxon>
        <taxon>ecological metagenomes</taxon>
    </lineage>
</organism>
<evidence type="ECO:0000259" key="8">
    <source>
        <dbReference type="PROSITE" id="PS51379"/>
    </source>
</evidence>
<dbReference type="EMBL" id="VSSQ01000544">
    <property type="protein sequence ID" value="MPL97187.1"/>
    <property type="molecule type" value="Genomic_DNA"/>
</dbReference>
<sequence>MDKRRIVQFLTAFIYNGNLPGFVNGRIWQGNSKQLCVPGLNCYSCPGALGACPIGSLQSFVSGVGLRFPFYVLGLLILFGLLLGRLVCGWFCPFGLIQELLYKIPTPKIHKNTLTLKLTYLKYPIGILFIIIIPLAFFAWEGVGIPAFCKFICPAGTLEAAIPLITLNADLRSSLGLLFGWKFLLMLFTILISIFIYRPFCRFICPLGAWYGIYNKLSLFGIQVDKVKCNGCNHCIKVCKMDCQEVADHECINCGECLKVCPTKAISFKKL</sequence>
<dbReference type="GO" id="GO:0046872">
    <property type="term" value="F:metal ion binding"/>
    <property type="evidence" value="ECO:0007669"/>
    <property type="project" value="UniProtKB-KW"/>
</dbReference>
<protein>
    <recommendedName>
        <fullName evidence="8">4Fe-4S ferredoxin-type domain-containing protein</fullName>
    </recommendedName>
</protein>
<reference evidence="9" key="1">
    <citation type="submission" date="2019-08" db="EMBL/GenBank/DDBJ databases">
        <authorList>
            <person name="Kucharzyk K."/>
            <person name="Murdoch R.W."/>
            <person name="Higgins S."/>
            <person name="Loffler F."/>
        </authorList>
    </citation>
    <scope>NUCLEOTIDE SEQUENCE</scope>
</reference>
<feature type="domain" description="4Fe-4S ferredoxin-type" evidence="8">
    <location>
        <begin position="242"/>
        <end position="271"/>
    </location>
</feature>
<dbReference type="PROSITE" id="PS51379">
    <property type="entry name" value="4FE4S_FER_2"/>
    <property type="match status" value="2"/>
</dbReference>
<dbReference type="PROSITE" id="PS00198">
    <property type="entry name" value="4FE4S_FER_1"/>
    <property type="match status" value="1"/>
</dbReference>
<evidence type="ECO:0000256" key="4">
    <source>
        <dbReference type="ARBA" id="ARBA00022982"/>
    </source>
</evidence>
<dbReference type="PANTHER" id="PTHR30176">
    <property type="entry name" value="FERREDOXIN-TYPE PROTEIN NAPH"/>
    <property type="match status" value="1"/>
</dbReference>
<dbReference type="InterPro" id="IPR017900">
    <property type="entry name" value="4Fe4S_Fe_S_CS"/>
</dbReference>